<dbReference type="EMBL" id="FMAJ01000001">
    <property type="protein sequence ID" value="SCB56225.1"/>
    <property type="molecule type" value="Genomic_DNA"/>
</dbReference>
<dbReference type="STRING" id="1138170.GA0061105_10153"/>
<gene>
    <name evidence="1" type="ORF">GA0061105_10153</name>
</gene>
<reference evidence="1 2" key="1">
    <citation type="submission" date="2016-08" db="EMBL/GenBank/DDBJ databases">
        <authorList>
            <person name="Seilhamer J.J."/>
        </authorList>
    </citation>
    <scope>NUCLEOTIDE SEQUENCE [LARGE SCALE GENOMIC DNA]</scope>
    <source>
        <strain evidence="1 2">HBR26</strain>
    </source>
</reference>
<proteinExistence type="predicted"/>
<organism evidence="1 2">
    <name type="scientific">Rhizobium aethiopicum</name>
    <dbReference type="NCBI Taxonomy" id="1138170"/>
    <lineage>
        <taxon>Bacteria</taxon>
        <taxon>Pseudomonadati</taxon>
        <taxon>Pseudomonadota</taxon>
        <taxon>Alphaproteobacteria</taxon>
        <taxon>Hyphomicrobiales</taxon>
        <taxon>Rhizobiaceae</taxon>
        <taxon>Rhizobium/Agrobacterium group</taxon>
        <taxon>Rhizobium</taxon>
    </lineage>
</organism>
<evidence type="ECO:0000313" key="1">
    <source>
        <dbReference type="EMBL" id="SCB56225.1"/>
    </source>
</evidence>
<dbReference type="RefSeq" id="WP_092747251.1">
    <property type="nucleotide sequence ID" value="NZ_FMAJ01000001.1"/>
</dbReference>
<dbReference type="Proteomes" id="UP000198723">
    <property type="component" value="Unassembled WGS sequence"/>
</dbReference>
<protein>
    <submittedName>
        <fullName evidence="1">Uncharacterized protein</fullName>
    </submittedName>
</protein>
<accession>A0A1C3XVH3</accession>
<evidence type="ECO:0000313" key="2">
    <source>
        <dbReference type="Proteomes" id="UP000198723"/>
    </source>
</evidence>
<name>A0A1C3XVH3_9HYPH</name>
<sequence>MSHNVVAVVGSPAAVSAIVDAAGCPEPTTLPFGLAIAPLGDQQIDRLTELQPGPSHQGFKSLSAALAQAFATASENGQLAYIETAYFGGTGSQAAAAFAEGRMLFSAATPVAQEPVRPSHPINTALRLLGVDATGHADEFDALGLHRFRRLEDLGLEADDD</sequence>
<dbReference type="AlphaFoldDB" id="A0A1C3XVH3"/>